<proteinExistence type="inferred from homology"/>
<organism evidence="13 14">
    <name type="scientific">Cochliobolus sativus</name>
    <name type="common">Common root rot and spot blotch fungus</name>
    <name type="synonym">Bipolaris sorokiniana</name>
    <dbReference type="NCBI Taxonomy" id="45130"/>
    <lineage>
        <taxon>Eukaryota</taxon>
        <taxon>Fungi</taxon>
        <taxon>Dikarya</taxon>
        <taxon>Ascomycota</taxon>
        <taxon>Pezizomycotina</taxon>
        <taxon>Dothideomycetes</taxon>
        <taxon>Pleosporomycetidae</taxon>
        <taxon>Pleosporales</taxon>
        <taxon>Pleosporineae</taxon>
        <taxon>Pleosporaceae</taxon>
        <taxon>Bipolaris</taxon>
    </lineage>
</organism>
<dbReference type="PANTHER" id="PTHR45527:SF1">
    <property type="entry name" value="FATTY ACID SYNTHASE"/>
    <property type="match status" value="1"/>
</dbReference>
<evidence type="ECO:0000256" key="6">
    <source>
        <dbReference type="ARBA" id="ARBA00023268"/>
    </source>
</evidence>
<dbReference type="InterPro" id="IPR000873">
    <property type="entry name" value="AMP-dep_synth/lig_dom"/>
</dbReference>
<dbReference type="Gene3D" id="3.30.300.30">
    <property type="match status" value="3"/>
</dbReference>
<evidence type="ECO:0000256" key="1">
    <source>
        <dbReference type="ARBA" id="ARBA00004685"/>
    </source>
</evidence>
<dbReference type="InterPro" id="IPR042099">
    <property type="entry name" value="ANL_N_sf"/>
</dbReference>
<dbReference type="PROSITE" id="PS00012">
    <property type="entry name" value="PHOSPHOPANTETHEINE"/>
    <property type="match status" value="4"/>
</dbReference>
<dbReference type="NCBIfam" id="NF003417">
    <property type="entry name" value="PRK04813.1"/>
    <property type="match status" value="3"/>
</dbReference>
<feature type="domain" description="Carrier" evidence="12">
    <location>
        <begin position="3623"/>
        <end position="3699"/>
    </location>
</feature>
<evidence type="ECO:0000256" key="5">
    <source>
        <dbReference type="ARBA" id="ARBA00022598"/>
    </source>
</evidence>
<dbReference type="Gene3D" id="3.30.559.10">
    <property type="entry name" value="Chloramphenicol acetyltransferase-like domain"/>
    <property type="match status" value="3"/>
</dbReference>
<keyword evidence="6" id="KW-0511">Multifunctional enzyme</keyword>
<dbReference type="EMBL" id="WNKQ01000039">
    <property type="protein sequence ID" value="KAF5843988.1"/>
    <property type="molecule type" value="Genomic_DNA"/>
</dbReference>
<dbReference type="InterPro" id="IPR020845">
    <property type="entry name" value="AMP-binding_CS"/>
</dbReference>
<keyword evidence="3" id="KW-0596">Phosphopantetheine</keyword>
<dbReference type="FunFam" id="1.10.1200.10:FF:000005">
    <property type="entry name" value="Nonribosomal peptide synthetase 1"/>
    <property type="match status" value="4"/>
</dbReference>
<dbReference type="PROSITE" id="PS50075">
    <property type="entry name" value="CARRIER"/>
    <property type="match status" value="4"/>
</dbReference>
<dbReference type="GO" id="GO:0005737">
    <property type="term" value="C:cytoplasm"/>
    <property type="evidence" value="ECO:0007669"/>
    <property type="project" value="TreeGrafter"/>
</dbReference>
<evidence type="ECO:0000313" key="13">
    <source>
        <dbReference type="EMBL" id="KAF5843988.1"/>
    </source>
</evidence>
<keyword evidence="4" id="KW-0597">Phosphoprotein</keyword>
<dbReference type="FunFam" id="3.30.559.30:FF:000003">
    <property type="entry name" value="Nonribosomal peptide synthase SidD"/>
    <property type="match status" value="2"/>
</dbReference>
<evidence type="ECO:0000256" key="8">
    <source>
        <dbReference type="ARBA" id="ARBA00073487"/>
    </source>
</evidence>
<dbReference type="GO" id="GO:0043041">
    <property type="term" value="P:amino acid activation for nonribosomal peptide biosynthetic process"/>
    <property type="evidence" value="ECO:0007669"/>
    <property type="project" value="TreeGrafter"/>
</dbReference>
<dbReference type="SMART" id="SM01294">
    <property type="entry name" value="PKS_PP_betabranch"/>
    <property type="match status" value="1"/>
</dbReference>
<feature type="domain" description="Carrier" evidence="12">
    <location>
        <begin position="1104"/>
        <end position="1180"/>
    </location>
</feature>
<dbReference type="PANTHER" id="PTHR45527">
    <property type="entry name" value="NONRIBOSOMAL PEPTIDE SYNTHETASE"/>
    <property type="match status" value="1"/>
</dbReference>
<dbReference type="PROSITE" id="PS00455">
    <property type="entry name" value="AMP_BINDING"/>
    <property type="match status" value="3"/>
</dbReference>
<feature type="domain" description="Carrier" evidence="12">
    <location>
        <begin position="2177"/>
        <end position="2253"/>
    </location>
</feature>
<dbReference type="FunFam" id="3.30.300.30:FF:000015">
    <property type="entry name" value="Nonribosomal peptide synthase SidD"/>
    <property type="match status" value="3"/>
</dbReference>
<dbReference type="CDD" id="cd19542">
    <property type="entry name" value="CT_NRPS-like"/>
    <property type="match status" value="1"/>
</dbReference>
<dbReference type="FunFam" id="3.40.50.12780:FF:000014">
    <property type="entry name" value="Nonribosomal peptide synthetase 1"/>
    <property type="match status" value="3"/>
</dbReference>
<dbReference type="Gene3D" id="3.30.559.30">
    <property type="entry name" value="Nonribosomal peptide synthetase, condensation domain"/>
    <property type="match status" value="5"/>
</dbReference>
<evidence type="ECO:0000256" key="4">
    <source>
        <dbReference type="ARBA" id="ARBA00022553"/>
    </source>
</evidence>
<dbReference type="InterPro" id="IPR006162">
    <property type="entry name" value="Ppantetheine_attach_site"/>
</dbReference>
<dbReference type="SMART" id="SM00823">
    <property type="entry name" value="PKS_PP"/>
    <property type="match status" value="4"/>
</dbReference>
<evidence type="ECO:0000256" key="3">
    <source>
        <dbReference type="ARBA" id="ARBA00022450"/>
    </source>
</evidence>
<dbReference type="SUPFAM" id="SSF52777">
    <property type="entry name" value="CoA-dependent acyltransferases"/>
    <property type="match status" value="10"/>
</dbReference>
<dbReference type="Gene3D" id="3.40.50.12780">
    <property type="entry name" value="N-terminal domain of ligase-like"/>
    <property type="match status" value="3"/>
</dbReference>
<evidence type="ECO:0000256" key="7">
    <source>
        <dbReference type="ARBA" id="ARBA00029454"/>
    </source>
</evidence>
<dbReference type="Gene3D" id="1.10.1200.10">
    <property type="entry name" value="ACP-like"/>
    <property type="match status" value="4"/>
</dbReference>
<gene>
    <name evidence="13" type="ORF">GGP41_004475</name>
</gene>
<dbReference type="Pfam" id="PF00668">
    <property type="entry name" value="Condensation"/>
    <property type="match status" value="5"/>
</dbReference>
<comment type="caution">
    <text evidence="13">The sequence shown here is derived from an EMBL/GenBank/DDBJ whole genome shotgun (WGS) entry which is preliminary data.</text>
</comment>
<comment type="similarity">
    <text evidence="7">Belongs to the NRP synthetase family.</text>
</comment>
<dbReference type="GO" id="GO:0031177">
    <property type="term" value="F:phosphopantetheine binding"/>
    <property type="evidence" value="ECO:0007669"/>
    <property type="project" value="InterPro"/>
</dbReference>
<dbReference type="InterPro" id="IPR023213">
    <property type="entry name" value="CAT-like_dom_sf"/>
</dbReference>
<feature type="coiled-coil region" evidence="10">
    <location>
        <begin position="965"/>
        <end position="992"/>
    </location>
</feature>
<dbReference type="NCBIfam" id="TIGR01733">
    <property type="entry name" value="AA-adenyl-dom"/>
    <property type="match status" value="3"/>
</dbReference>
<accession>A0A8H5Z9N4</accession>
<feature type="region of interest" description="Disordered" evidence="11">
    <location>
        <begin position="1"/>
        <end position="24"/>
    </location>
</feature>
<feature type="domain" description="Carrier" evidence="12">
    <location>
        <begin position="33"/>
        <end position="106"/>
    </location>
</feature>
<evidence type="ECO:0000256" key="10">
    <source>
        <dbReference type="SAM" id="Coils"/>
    </source>
</evidence>
<dbReference type="InterPro" id="IPR009081">
    <property type="entry name" value="PP-bd_ACP"/>
</dbReference>
<dbReference type="Proteomes" id="UP000624244">
    <property type="component" value="Unassembled WGS sequence"/>
</dbReference>
<evidence type="ECO:0000259" key="12">
    <source>
        <dbReference type="PROSITE" id="PS50075"/>
    </source>
</evidence>
<evidence type="ECO:0000256" key="2">
    <source>
        <dbReference type="ARBA" id="ARBA00004924"/>
    </source>
</evidence>
<dbReference type="Pfam" id="PF00550">
    <property type="entry name" value="PP-binding"/>
    <property type="match status" value="4"/>
</dbReference>
<sequence>MEKEDTHAGQHMDASAIHMSDAQSGSIEELQEIDTWEEQQQLWAGVLNLEPESIAPSDNFFRLGGDSIAAMKLVAEARKQNIPLTVASIFEHPKLTDLANWAEGAVPAMVQKIPSFSLLGINSDTEVDVATLQEEVANICGVEKDVVRDIYPCSPLQEGMMSLTLKRSGDYIMQGILELRDDIDEDSLRAAWEQLVMSSPVLRTRIVLHSTLGLLQVVIKEGVQWIEADNLMAYQTQDKSTVMGLGDRLARFAFIKEKFSNKRYIVWTIHHALYDGWSLPRIFETVRNIYQGLAVTEDTGFNAFILDILSLDLGEAAKYWQNVFSGCEAVLFPSSIVQQPVADAVLEHICNPINAESDMTLSTLIRTAWAIITSSYTNSDDIVFGTTVSGRNAPIPGIEAMLGPTIATVPVRIQLSRDWTIRALLEKVQRQATEMIPYEQTGLQRIAKMGLDTQHACNFQTLLVIQPTEDGFSSDQGFGVWQSVSGLQDFTTYSLMIQCTLVKEGMKITASFDQQAIQDWEVEKILRQFSFVMQQIADANCEMTVGDIDVLTPEDIQQLSVWNQKIPLPEERCIHDLFADKVKVEPLAQAISSWDGEMTYGELDELSSGLASYLVGQGVEPEVIVPLCFEKSMWTIVAMLAVLKAGGAFLLLDPSLPHERLRLMCDKVSGPLALSSRSNKEVVEPLVRTVLVVESHSIRQIIPHIPRTTFVQPANTAYIIFTSGSTGQPKGCRIIHQAACSSLLRNDHHIGMQESTRTLQFGSYSFAGSLAEILLTLTHGGCICILSEEERRTDLALAMRRMKTNWAFLTATVVELLTPESVPSLATLCVGGEPVRTSQIAQWGAKVHLRQTYGSSETSGFVSSSKLTESSASKIVGHGRTGIFWIVNPKNHNILLPIGAIGEVLIEGPILGQEYLGDPEKTTSTFIQPPEWRNRMMKFSGQQRFYKTGDLGRLREDGSLELIGRKDNQVKLRGQRIELEEIENQAQMAKAGTKEIIVELIKRPEGAESQLTCFIIMNDSTDAVEKDEEHKRLKTHTKQAIRMIQERLDRFLPQYMVPTAFIPISRLPLTWSGKVDRKRLRDIGASISNQQLVDLQASKHNVNRQLSKREKELQWLWACVLGIERNNIGLHDSFFRLGGDSVAAMKLVVEARKQDLHLTVATIFHFPKLIDLASWVNECAPAAMHDITAFSLLNCDSDAEKTRVRDEVATICNLSRDQIQDLYPGSPLQEGLISLTLKRAGNYVMQNVLNLRDSIDEAAFRKAWEQVVLSSSVLRTRIVQHRKGILQAVVADGIRWIEADSLTTYQAMDKSIPMGLGTPLARYALIKDHGSRWFVWTIHHALYDGWSLPRIVSAVERAYNGATIPKQLGFNSFIQYLIQQDEGEAEKYWQATFAGCEPTPFPPLPPTVQQPIADAIVEYRCPELPKIVSDITTSSLLRAAWAIVVGSYTSSDDIVYGATVTGRNAPVAGIESILGPAIATVPIRIRIPKEDTVSAFLKTVQQQATDMIMYEQTGLQRIFRMGVDSQRACSFQTLLVVQLGQGLEESKELGRWQSSVELQDFTTYALMLQCTISGQEVQLTASFDPRVIEQWQVERMLGQFSYVMHQLAEAEANVGSTISDITILTPDDRRQLWIWNQNVPVAAEQSIPELFSAQANHLPDAPAIHAWDGELTYNELDDLSSRLASYLVHEQEVEREEIIVLYFEKSMWTIVAMFAVLKAGGAFTPLDPDHPTSRHGEILRQTRARIVLTSEKYSERCRSTGRTVIEVSSSAMKRLHYKRDDTLLRAGLDQRAYILFTSGSTGTPKGVTIEHRAFSTSCSTHGKAFAMSPYTRALQFTPYTADISIAEIFTTLLYGGCVCVISDEERKDSLASAIENMRVNWAYLTPTVARLLDCNAVPSLETLLLGGEPVSSGECEKWIGRVLLINTYGPTECSVLCSAFFGTESFYTGLIGKSIASVSWVVNPNDHDKLSPLGSVGELLIEGSILGRGYLNDKEKTAAAFISDPVWLLEGSEQLPGHGRHGRLYKTGDLVRYDKNGNLVCVGRKDTQVKIRGQRVELEDIEHHLRECMPDAKQIAVEVILPGGEKEKGVVAAFLQLEKGAPNDDLSASIFFPVEVDRQLSERLPSYMIPAVYFKVCKLPMTTSGKTNRKQLREIGASFSAQNLAELQTRRQVPKRQPSSEKEKLFQELWARVLNIEADSIGIDDSFFRLGGDSITAMQVSSSARSLHISVSTGDILQHKTIRRLVRHTTSTLTSPKTWFEDPTNKSFGLTPIQDLYLRIESSGRASFDQCFLFELSRLIDFKLLCLSFKTIVQRHSIFRARFDPMTGGGWQQRISDCTDNSFVVENVPGIDNESIRQAVCQSRCFLDAHSGPTLAAVLFDGDQRQFLSVAIHHLTTSDLLGSCNDTFQTRPVELMLAALLHSFATAFPHRALPVVFNESHGRETWDDSIDLSRTLGWFTSMSPVKLPSHIRGNLLDCIRHTKDQMRTFTDSGRSYFASCFKDAETAKAFASMFPVEIMFNYQGKYQQLERKNSLFKAVTIPAGSKPEAMSKTPRFALFDISVSVQNGCLNVSVASDRRVDHQQQIKAWVDQYKVNLFEMKTLLRGKRREWTLSDLPVSFQSYQDIDRFQKHFLPGLGVQPEEVEDVYPCLPMQEGILISQSKDKSAYWVSIIFEALPMRHNQPSCAQLQQAWKSVVHRHSLLRTMFVKIPGIPGTMNVILNDPHPSMSIFQASGDIATIEMFSAHHTFSHQDSSLQHHMSICKLDNGKIYLCLKINHAIFDAHSRGIILRDLQTAYNSELNQNAAQFKDAVSYLSQQKDDVEARTYWATYLDDVEPCSFPLITDTKTTHSRNGTVHVSGVDAKTIHAFCEAWDVTPATIIQTAWALVLSRYTGSTTPCFGNLSSRRDLPLKDVENIFGPLITILTCRVRLGEGQTVLDVLKAVQSDFTSSIPHQRLPLASIHNMLRLGTSRLFNTILSLQRIEEKAAEDTSDVIFRVHEGTDPTEYDIMIGALYNRSTVNIEINYQTHCINQSQASNLAESFSRAVNAIITEPKSTMSNLEILSASQRLQIWDWNGEVPVAVQRCVHDVFAEQAKARPLAPAICAWDGDMSYSELDKLSSNLSEHLIDLGITSEDIVPLCFEKSMWTVVAMLAVLKAGGAFTPLDPEYPASRHVQIIQQTKAKLVLASTQYSDFCQSNHSVVVTVSKASVLQLPHKDSKGMNRRPNTSISGSAYVIFTSGSTGTPKGVVVEHKAISTSCLAQGKAFQLSCDTRGLQYANYTFDASITEILAILIHGGCICVPSDGDRHNNLSSIINTLNANWVLLTATVAQVLDPKSITSLKTLVLGGEQINSVDWDRWNELEKRINTYGPTECSVWCTSHSNEDGFTSGMIGKAMACVSWVVDPSNHNRLAPINSIGELLIEGPILARGYLDDKEKTTTAFIYNPPWLLEGSKQHLGRHGRLYKTGDLVRYNSDGSLVYIGRKDTQVKVRGQRVELGEIEHYVRQYLNVEQMAVEVIVPGNDKTKSTVAVFLQREEKDSLDDRPLALTGNDPSVRVFFAAEVDRKLSKQLPSYMVPTVYFCLTQLPMTTSGKMDRKQLRKIGASFSTQQLAELKNQGPKEQPTTGQEKILQQLWARVLDIDTGKIGLDDSFLHLGGDSVGAMKLVAEARKQDITLTTANVFETPILRDMARTAKPFASNFRQPSKFSELAPDLYKAIFSSGIQCNPPLPLDAVEDIHHISFIQDLCLKLGEQDPRAAFTHFYVNLNPSISTELLEKSCQVLAEYFSTFRTHFAYFEGHLLQFVLRKFHAPYVKFELTEPLEEAAAESTRYWRDLLKGSRLTEIIPVLSSNIPMDEAPCNIVLAHSISIQQLPKGITTASLVSAAWAIMVSQISKEEDVVYVHVVGGRNSNLPGIEEIVGPCVNMVPIRAKVSRTSTTAQLLHSIQEQQIGLQESDSMGFSDIVQKCTDWPAGTTLDSLVNHHIINTTPGIDLAGDVVKLQTFDNPFHVTSRIAILWELQEGKLNIMLCGNTHIFTASCAQKLLDTISETVVGLTSEAEVTLDVFKQTLPLFP</sequence>
<evidence type="ECO:0000313" key="14">
    <source>
        <dbReference type="Proteomes" id="UP000624244"/>
    </source>
</evidence>
<protein>
    <recommendedName>
        <fullName evidence="8">Nonribosomal peptide synthetase 6</fullName>
    </recommendedName>
    <alternativeName>
        <fullName evidence="9">Extracellular siderophore synthetase</fullName>
    </alternativeName>
</protein>
<dbReference type="InterPro" id="IPR036736">
    <property type="entry name" value="ACP-like_sf"/>
</dbReference>
<comment type="pathway">
    <text evidence="2">Siderophore biosynthesis.</text>
</comment>
<dbReference type="InterPro" id="IPR045851">
    <property type="entry name" value="AMP-bd_C_sf"/>
</dbReference>
<dbReference type="CDD" id="cd05918">
    <property type="entry name" value="A_NRPS_SidN3_like"/>
    <property type="match status" value="3"/>
</dbReference>
<dbReference type="SUPFAM" id="SSF56801">
    <property type="entry name" value="Acetyl-CoA synthetase-like"/>
    <property type="match status" value="3"/>
</dbReference>
<dbReference type="InterPro" id="IPR010071">
    <property type="entry name" value="AA_adenyl_dom"/>
</dbReference>
<dbReference type="InterPro" id="IPR020806">
    <property type="entry name" value="PKS_PP-bd"/>
</dbReference>
<name>A0A8H5Z9N4_COCSA</name>
<reference evidence="13" key="1">
    <citation type="submission" date="2019-11" db="EMBL/GenBank/DDBJ databases">
        <title>Bipolaris sorokiniana Genome sequencing.</title>
        <authorList>
            <person name="Wang H."/>
        </authorList>
    </citation>
    <scope>NUCLEOTIDE SEQUENCE</scope>
</reference>
<keyword evidence="5" id="KW-0436">Ligase</keyword>
<dbReference type="GO" id="GO:0016874">
    <property type="term" value="F:ligase activity"/>
    <property type="evidence" value="ECO:0007669"/>
    <property type="project" value="UniProtKB-KW"/>
</dbReference>
<feature type="compositionally biased region" description="Basic and acidic residues" evidence="11">
    <location>
        <begin position="1"/>
        <end position="10"/>
    </location>
</feature>
<evidence type="ECO:0000256" key="9">
    <source>
        <dbReference type="ARBA" id="ARBA00083595"/>
    </source>
</evidence>
<keyword evidence="10" id="KW-0175">Coiled coil</keyword>
<evidence type="ECO:0000256" key="11">
    <source>
        <dbReference type="SAM" id="MobiDB-lite"/>
    </source>
</evidence>
<dbReference type="Pfam" id="PF00501">
    <property type="entry name" value="AMP-binding"/>
    <property type="match status" value="3"/>
</dbReference>
<dbReference type="GO" id="GO:0044550">
    <property type="term" value="P:secondary metabolite biosynthetic process"/>
    <property type="evidence" value="ECO:0007669"/>
    <property type="project" value="TreeGrafter"/>
</dbReference>
<dbReference type="FunFam" id="3.30.559.30:FF:000002">
    <property type="entry name" value="Nonribosomal peptide synthase Pes1"/>
    <property type="match status" value="1"/>
</dbReference>
<comment type="pathway">
    <text evidence="1">Mycotoxin biosynthesis.</text>
</comment>
<dbReference type="CDD" id="cd19545">
    <property type="entry name" value="FUM14_C_NRPS-like"/>
    <property type="match status" value="2"/>
</dbReference>
<dbReference type="FunFam" id="3.30.559.30:FF:000005">
    <property type="entry name" value="Nonribosomal peptide synthase Pes1"/>
    <property type="match status" value="1"/>
</dbReference>
<dbReference type="SUPFAM" id="SSF47336">
    <property type="entry name" value="ACP-like"/>
    <property type="match status" value="4"/>
</dbReference>
<dbReference type="FunFam" id="3.40.50.980:FF:000001">
    <property type="entry name" value="Non-ribosomal peptide synthetase"/>
    <property type="match status" value="2"/>
</dbReference>
<dbReference type="InterPro" id="IPR001242">
    <property type="entry name" value="Condensation_dom"/>
</dbReference>